<dbReference type="PANTHER" id="PTHR35273">
    <property type="entry name" value="ALPHA-1,4 POLYGALACTOSAMINIDASE, PUTATIVE (AFU_ORTHOLOGUE AFUA_3G07890)-RELATED"/>
    <property type="match status" value="1"/>
</dbReference>
<evidence type="ECO:0000313" key="4">
    <source>
        <dbReference type="EMBL" id="AWH90833.1"/>
    </source>
</evidence>
<dbReference type="SUPFAM" id="SSF51445">
    <property type="entry name" value="(Trans)glycosidases"/>
    <property type="match status" value="1"/>
</dbReference>
<dbReference type="PANTHER" id="PTHR35273:SF2">
    <property type="entry name" value="ALPHA-GALACTOSIDASE"/>
    <property type="match status" value="1"/>
</dbReference>
<dbReference type="Proteomes" id="UP000244928">
    <property type="component" value="Chromosome"/>
</dbReference>
<dbReference type="RefSeq" id="WP_200836352.1">
    <property type="nucleotide sequence ID" value="NZ_CP015449.1"/>
</dbReference>
<dbReference type="InterPro" id="IPR017853">
    <property type="entry name" value="GH"/>
</dbReference>
<reference evidence="4 5" key="1">
    <citation type="submission" date="2016-04" db="EMBL/GenBank/DDBJ databases">
        <title>Complete genome sequence of Dietzia lutea YIM 80766T, a strain isolated from desert soil in Egypt.</title>
        <authorList>
            <person name="Zhao J."/>
            <person name="Hu B."/>
            <person name="Geng S."/>
            <person name="Nie Y."/>
            <person name="Tang Y."/>
        </authorList>
    </citation>
    <scope>NUCLEOTIDE SEQUENCE [LARGE SCALE GENOMIC DNA]</scope>
    <source>
        <strain evidence="4 5">YIM 80766</strain>
    </source>
</reference>
<proteinExistence type="predicted"/>
<organism evidence="4 5">
    <name type="scientific">Dietzia lutea</name>
    <dbReference type="NCBI Taxonomy" id="546160"/>
    <lineage>
        <taxon>Bacteria</taxon>
        <taxon>Bacillati</taxon>
        <taxon>Actinomycetota</taxon>
        <taxon>Actinomycetes</taxon>
        <taxon>Mycobacteriales</taxon>
        <taxon>Dietziaceae</taxon>
        <taxon>Dietzia</taxon>
    </lineage>
</organism>
<feature type="region of interest" description="Disordered" evidence="1">
    <location>
        <begin position="38"/>
        <end position="64"/>
    </location>
</feature>
<sequence>MKQTTVTGVGRAVVALSCAAALVVSGCGSEVLGQGSVATGPVPGTNPDAQPGVGSPPPGVEPPPAGAVVDYQIGGAYAPAADVEVVIRNRSESPVNGVYSVCYLNAFQAQPDEASAWTGRHADLVLRDPGGDAVVDTEWDEPLLDISSDAKRSRLAAIVDAWLADCADRGFRAVEPDNLDSWTRSRERLTRADAVAYAELLADRAHARGLAVAQKNAAELTDEEIRRVGFDYAVAEDCQRYSWGRGSECDRYLAAYGDRVIEIEYTDGGTRAFETACRLRGDRISVLLRDRDVVPRGERGYVNRSC</sequence>
<dbReference type="Pfam" id="PF03537">
    <property type="entry name" value="Glyco_hydro_114"/>
    <property type="match status" value="1"/>
</dbReference>
<dbReference type="AlphaFoldDB" id="A0A2S1R3J6"/>
<feature type="domain" description="Glycoside-hydrolase family GH114 TIM-barrel" evidence="3">
    <location>
        <begin position="70"/>
        <end position="294"/>
    </location>
</feature>
<keyword evidence="5" id="KW-1185">Reference proteome</keyword>
<accession>A0A2S1R3J6</accession>
<gene>
    <name evidence="4" type="ORF">A6035_00030</name>
</gene>
<keyword evidence="2" id="KW-0732">Signal</keyword>
<evidence type="ECO:0000313" key="5">
    <source>
        <dbReference type="Proteomes" id="UP000244928"/>
    </source>
</evidence>
<name>A0A2S1R3J6_9ACTN</name>
<evidence type="ECO:0000256" key="2">
    <source>
        <dbReference type="SAM" id="SignalP"/>
    </source>
</evidence>
<dbReference type="InterPro" id="IPR013785">
    <property type="entry name" value="Aldolase_TIM"/>
</dbReference>
<evidence type="ECO:0000259" key="3">
    <source>
        <dbReference type="Pfam" id="PF03537"/>
    </source>
</evidence>
<feature type="compositionally biased region" description="Pro residues" evidence="1">
    <location>
        <begin position="54"/>
        <end position="64"/>
    </location>
</feature>
<dbReference type="KEGG" id="dlu:A6035_00030"/>
<dbReference type="Gene3D" id="3.20.20.70">
    <property type="entry name" value="Aldolase class I"/>
    <property type="match status" value="1"/>
</dbReference>
<protein>
    <recommendedName>
        <fullName evidence="3">Glycoside-hydrolase family GH114 TIM-barrel domain-containing protein</fullName>
    </recommendedName>
</protein>
<dbReference type="InterPro" id="IPR004352">
    <property type="entry name" value="GH114_TIM-barrel"/>
</dbReference>
<dbReference type="EMBL" id="CP015449">
    <property type="protein sequence ID" value="AWH90833.1"/>
    <property type="molecule type" value="Genomic_DNA"/>
</dbReference>
<dbReference type="PROSITE" id="PS51257">
    <property type="entry name" value="PROKAR_LIPOPROTEIN"/>
    <property type="match status" value="1"/>
</dbReference>
<feature type="chain" id="PRO_5039713292" description="Glycoside-hydrolase family GH114 TIM-barrel domain-containing protein" evidence="2">
    <location>
        <begin position="27"/>
        <end position="306"/>
    </location>
</feature>
<evidence type="ECO:0000256" key="1">
    <source>
        <dbReference type="SAM" id="MobiDB-lite"/>
    </source>
</evidence>
<feature type="signal peptide" evidence="2">
    <location>
        <begin position="1"/>
        <end position="26"/>
    </location>
</feature>